<evidence type="ECO:0000259" key="2">
    <source>
        <dbReference type="Pfam" id="PF00156"/>
    </source>
</evidence>
<accession>A0A1H0WWF2</accession>
<dbReference type="PANTHER" id="PTHR47505">
    <property type="entry name" value="DNA UTILIZATION PROTEIN YHGH"/>
    <property type="match status" value="1"/>
</dbReference>
<name>A0A1H0WWF2_9BACI</name>
<evidence type="ECO:0000313" key="3">
    <source>
        <dbReference type="EMBL" id="SDP95031.1"/>
    </source>
</evidence>
<proteinExistence type="inferred from homology"/>
<dbReference type="Pfam" id="PF00156">
    <property type="entry name" value="Pribosyltran"/>
    <property type="match status" value="1"/>
</dbReference>
<dbReference type="OrthoDB" id="9779910at2"/>
<organism evidence="3 4">
    <name type="scientific">Litchfieldia salsa</name>
    <dbReference type="NCBI Taxonomy" id="930152"/>
    <lineage>
        <taxon>Bacteria</taxon>
        <taxon>Bacillati</taxon>
        <taxon>Bacillota</taxon>
        <taxon>Bacilli</taxon>
        <taxon>Bacillales</taxon>
        <taxon>Bacillaceae</taxon>
        <taxon>Litchfieldia</taxon>
    </lineage>
</organism>
<protein>
    <submittedName>
        <fullName evidence="3">Competence protein ComFC</fullName>
    </submittedName>
</protein>
<dbReference type="Proteomes" id="UP000199159">
    <property type="component" value="Unassembled WGS sequence"/>
</dbReference>
<evidence type="ECO:0000256" key="1">
    <source>
        <dbReference type="ARBA" id="ARBA00008007"/>
    </source>
</evidence>
<dbReference type="AlphaFoldDB" id="A0A1H0WWF2"/>
<dbReference type="PANTHER" id="PTHR47505:SF1">
    <property type="entry name" value="DNA UTILIZATION PROTEIN YHGH"/>
    <property type="match status" value="1"/>
</dbReference>
<dbReference type="InterPro" id="IPR051910">
    <property type="entry name" value="ComF/GntX_DNA_util-trans"/>
</dbReference>
<feature type="domain" description="Phosphoribosyltransferase" evidence="2">
    <location>
        <begin position="184"/>
        <end position="233"/>
    </location>
</feature>
<dbReference type="CDD" id="cd06223">
    <property type="entry name" value="PRTases_typeI"/>
    <property type="match status" value="1"/>
</dbReference>
<keyword evidence="4" id="KW-1185">Reference proteome</keyword>
<gene>
    <name evidence="3" type="ORF">SAMN05216565_11754</name>
</gene>
<reference evidence="4" key="1">
    <citation type="submission" date="2016-10" db="EMBL/GenBank/DDBJ databases">
        <authorList>
            <person name="Varghese N."/>
            <person name="Submissions S."/>
        </authorList>
    </citation>
    <scope>NUCLEOTIDE SEQUENCE [LARGE SCALE GENOMIC DNA]</scope>
    <source>
        <strain evidence="4">IBRC-M10078</strain>
    </source>
</reference>
<dbReference type="InterPro" id="IPR000836">
    <property type="entry name" value="PRTase_dom"/>
</dbReference>
<dbReference type="InterPro" id="IPR029057">
    <property type="entry name" value="PRTase-like"/>
</dbReference>
<dbReference type="STRING" id="930152.SAMN05216565_11754"/>
<dbReference type="RefSeq" id="WP_090859246.1">
    <property type="nucleotide sequence ID" value="NZ_FNJU01000017.1"/>
</dbReference>
<sequence>MANCMICFNSYSEVTWNSLFYYGDPTPLCAQCSHSLERIKGKLCEDCGRPLEKLSEEYIFQDRCYDCVRWSEDPIWKDSLKTNRSVFTYNDFMKEILSTYKFRGDHQLSLSFKKDLIQTYKQYFSTSMMIVPIPLSQERLYERGFNQSLVFAEFLGHPKEILTRIHLEKQSKKSREKRIESDHVFKMKEEMDLKGSQILLIDDIYTTGSTIRHAAQILLSSGAESVSSLTLVRS</sequence>
<dbReference type="EMBL" id="FNJU01000017">
    <property type="protein sequence ID" value="SDP95031.1"/>
    <property type="molecule type" value="Genomic_DNA"/>
</dbReference>
<dbReference type="Gene3D" id="3.40.50.2020">
    <property type="match status" value="1"/>
</dbReference>
<evidence type="ECO:0000313" key="4">
    <source>
        <dbReference type="Proteomes" id="UP000199159"/>
    </source>
</evidence>
<comment type="similarity">
    <text evidence="1">Belongs to the ComF/GntX family.</text>
</comment>
<dbReference type="SUPFAM" id="SSF53271">
    <property type="entry name" value="PRTase-like"/>
    <property type="match status" value="1"/>
</dbReference>